<keyword evidence="2" id="KW-1185">Reference proteome</keyword>
<dbReference type="EMBL" id="PYSG01000002">
    <property type="protein sequence ID" value="PTA49926.1"/>
    <property type="molecule type" value="Genomic_DNA"/>
</dbReference>
<evidence type="ECO:0000313" key="2">
    <source>
        <dbReference type="Proteomes" id="UP000240506"/>
    </source>
</evidence>
<sequence>MNMPSGQNNSHVIPCIRNCCLDQQDICLGCFRHLDEILAWRVMSEAEQQACYTKMRQRKCAHLAKLSGGAV</sequence>
<protein>
    <submittedName>
        <fullName evidence="1">DUF1289 domain-containing protein</fullName>
    </submittedName>
</protein>
<dbReference type="Pfam" id="PF06945">
    <property type="entry name" value="DUF1289"/>
    <property type="match status" value="1"/>
</dbReference>
<organism evidence="1 2">
    <name type="scientific">Shewanella morhuae</name>
    <dbReference type="NCBI Taxonomy" id="365591"/>
    <lineage>
        <taxon>Bacteria</taxon>
        <taxon>Pseudomonadati</taxon>
        <taxon>Pseudomonadota</taxon>
        <taxon>Gammaproteobacteria</taxon>
        <taxon>Alteromonadales</taxon>
        <taxon>Shewanellaceae</taxon>
        <taxon>Shewanella</taxon>
    </lineage>
</organism>
<comment type="caution">
    <text evidence="1">The sequence shown here is derived from an EMBL/GenBank/DDBJ whole genome shotgun (WGS) entry which is preliminary data.</text>
</comment>
<dbReference type="PANTHER" id="PTHR35175:SF2">
    <property type="entry name" value="DUF1289 DOMAIN-CONTAINING PROTEIN"/>
    <property type="match status" value="1"/>
</dbReference>
<dbReference type="RefSeq" id="WP_107882488.1">
    <property type="nucleotide sequence ID" value="NZ_PYSG01000002.1"/>
</dbReference>
<name>A0ABX5HSR7_9GAMM</name>
<dbReference type="PANTHER" id="PTHR35175">
    <property type="entry name" value="DUF1289 DOMAIN-CONTAINING PROTEIN"/>
    <property type="match status" value="1"/>
</dbReference>
<proteinExistence type="predicted"/>
<dbReference type="InterPro" id="IPR010710">
    <property type="entry name" value="DUF1289"/>
</dbReference>
<reference evidence="1 2" key="2">
    <citation type="submission" date="2018-04" db="EMBL/GenBank/DDBJ databases">
        <title>Genomic sequence of a freshwater isolate of Shewanella morhuae.</title>
        <authorList>
            <person name="Castillo D.E."/>
            <person name="Gram L."/>
        </authorList>
    </citation>
    <scope>NUCLEOTIDE SEQUENCE [LARGE SCALE GENOMIC DNA]</scope>
    <source>
        <strain evidence="1 2">CW7</strain>
    </source>
</reference>
<reference evidence="1 2" key="1">
    <citation type="submission" date="2018-03" db="EMBL/GenBank/DDBJ databases">
        <authorList>
            <person name="Dailey F.E."/>
        </authorList>
    </citation>
    <scope>NUCLEOTIDE SEQUENCE [LARGE SCALE GENOMIC DNA]</scope>
    <source>
        <strain evidence="1 2">CW7</strain>
    </source>
</reference>
<gene>
    <name evidence="1" type="ORF">C9I43_05005</name>
</gene>
<dbReference type="Proteomes" id="UP000240506">
    <property type="component" value="Unassembled WGS sequence"/>
</dbReference>
<accession>A0ABX5HSR7</accession>
<evidence type="ECO:0000313" key="1">
    <source>
        <dbReference type="EMBL" id="PTA49926.1"/>
    </source>
</evidence>